<dbReference type="Gene3D" id="3.50.50.60">
    <property type="entry name" value="FAD/NAD(P)-binding domain"/>
    <property type="match status" value="2"/>
</dbReference>
<accession>A0AAW0FZ57</accession>
<dbReference type="SUPFAM" id="SSF51905">
    <property type="entry name" value="FAD/NAD(P)-binding domain"/>
    <property type="match status" value="1"/>
</dbReference>
<name>A0AAW0FZ57_9APHY</name>
<feature type="compositionally biased region" description="Basic and acidic residues" evidence="2">
    <location>
        <begin position="40"/>
        <end position="52"/>
    </location>
</feature>
<evidence type="ECO:0000313" key="4">
    <source>
        <dbReference type="Proteomes" id="UP001385951"/>
    </source>
</evidence>
<evidence type="ECO:0008006" key="5">
    <source>
        <dbReference type="Google" id="ProtNLM"/>
    </source>
</evidence>
<evidence type="ECO:0000313" key="3">
    <source>
        <dbReference type="EMBL" id="KAK7686490.1"/>
    </source>
</evidence>
<dbReference type="InterPro" id="IPR051209">
    <property type="entry name" value="FAD-bind_Monooxygenase_sf"/>
</dbReference>
<protein>
    <recommendedName>
        <fullName evidence="5">Flavin-containing monooxygenase</fullName>
    </recommendedName>
</protein>
<evidence type="ECO:0000256" key="1">
    <source>
        <dbReference type="ARBA" id="ARBA00010139"/>
    </source>
</evidence>
<evidence type="ECO:0000256" key="2">
    <source>
        <dbReference type="SAM" id="MobiDB-lite"/>
    </source>
</evidence>
<dbReference type="PANTHER" id="PTHR42877">
    <property type="entry name" value="L-ORNITHINE N(5)-MONOOXYGENASE-RELATED"/>
    <property type="match status" value="1"/>
</dbReference>
<dbReference type="Proteomes" id="UP001385951">
    <property type="component" value="Unassembled WGS sequence"/>
</dbReference>
<sequence>MDRVLNIISPKRGSGTDGHSKVDPNLQTTGTESVPVEGSGSERVDRDHDTQKEDIPFNLGSFSIDEYRPLKVVIIGAGFSGITAGIRFRQYIPNIQMTIYEKNEDVGGTWWSNRYPGLACDIPSHCYQLTFEAKTDWSAFYAPGPEILSYMRSVVSKYKLHQHLHLQHELVYARWDSPTSQWHIRLKRPSPNSETGFEEIEDKADFLFSGMGGLSRWSWPDIKGLDKYKGVLYHSAQWDVMEGQSWQDTVKDWGEKTVGVIGVGSSGIQIVPALQSRVKHLYNYVRGKTWLSPPFASDKMSELLKGDPGSENYIFTDEDKQRFQDPETYKAFRHDLEDSLNSVHSSTLRGSEMQNAAKKAFKENMIKRLEKKPWIADHLIPEFGVACRRLTPGPGYLEALCSDNVDFVPTHIKRITTDGIELIDGTTHALDILICATGYDTTYQYPFPIIGLNNTHLSTKWSPHPQTYLSVCVDEFPNFFFALGPNSGVGSGSLLALIERQVEFAVEVVGKMGRERLGSVVVKREAVEDYDEYIEHYFPTSVYSERCRSWYKMGKEEGRVVGLWPGSCLHAIRALQHPRWEDFDYTRIDKTRNRLYWLGDGSTWNEKTMTGDRAWYLGDGHVDYPPVPGD</sequence>
<dbReference type="Pfam" id="PF13450">
    <property type="entry name" value="NAD_binding_8"/>
    <property type="match status" value="1"/>
</dbReference>
<keyword evidence="4" id="KW-1185">Reference proteome</keyword>
<reference evidence="3 4" key="1">
    <citation type="submission" date="2022-09" db="EMBL/GenBank/DDBJ databases">
        <authorList>
            <person name="Palmer J.M."/>
        </authorList>
    </citation>
    <scope>NUCLEOTIDE SEQUENCE [LARGE SCALE GENOMIC DNA]</scope>
    <source>
        <strain evidence="3 4">DSM 7382</strain>
    </source>
</reference>
<comment type="caution">
    <text evidence="3">The sequence shown here is derived from an EMBL/GenBank/DDBJ whole genome shotgun (WGS) entry which is preliminary data.</text>
</comment>
<dbReference type="AlphaFoldDB" id="A0AAW0FZ57"/>
<proteinExistence type="inferred from homology"/>
<dbReference type="InterPro" id="IPR036188">
    <property type="entry name" value="FAD/NAD-bd_sf"/>
</dbReference>
<gene>
    <name evidence="3" type="ORF">QCA50_010087</name>
</gene>
<comment type="similarity">
    <text evidence="1">Belongs to the FAD-binding monooxygenase family.</text>
</comment>
<dbReference type="PANTHER" id="PTHR42877:SF7">
    <property type="entry name" value="FLAVIN-BINDING MONOOXYGENASE-RELATED"/>
    <property type="match status" value="1"/>
</dbReference>
<feature type="region of interest" description="Disordered" evidence="2">
    <location>
        <begin position="1"/>
        <end position="52"/>
    </location>
</feature>
<dbReference type="EMBL" id="JASBNA010000016">
    <property type="protein sequence ID" value="KAK7686490.1"/>
    <property type="molecule type" value="Genomic_DNA"/>
</dbReference>
<organism evidence="3 4">
    <name type="scientific">Cerrena zonata</name>
    <dbReference type="NCBI Taxonomy" id="2478898"/>
    <lineage>
        <taxon>Eukaryota</taxon>
        <taxon>Fungi</taxon>
        <taxon>Dikarya</taxon>
        <taxon>Basidiomycota</taxon>
        <taxon>Agaricomycotina</taxon>
        <taxon>Agaricomycetes</taxon>
        <taxon>Polyporales</taxon>
        <taxon>Cerrenaceae</taxon>
        <taxon>Cerrena</taxon>
    </lineage>
</organism>